<gene>
    <name evidence="2" type="ORF">WG66_7093</name>
</gene>
<sequence>MQIKFLFALSIACTATFVAGAPVPVNPASINAPLDVAARNSESDVAVEARRPSPEPEPEPEPFCRWGCF</sequence>
<evidence type="ECO:0000313" key="3">
    <source>
        <dbReference type="Proteomes" id="UP000054988"/>
    </source>
</evidence>
<accession>A0A0W0FVI8</accession>
<reference evidence="2 3" key="1">
    <citation type="submission" date="2015-12" db="EMBL/GenBank/DDBJ databases">
        <title>Draft genome sequence of Moniliophthora roreri, the causal agent of frosty pod rot of cacao.</title>
        <authorList>
            <person name="Aime M.C."/>
            <person name="Diaz-Valderrama J.R."/>
            <person name="Kijpornyongpan T."/>
            <person name="Phillips-Mora W."/>
        </authorList>
    </citation>
    <scope>NUCLEOTIDE SEQUENCE [LARGE SCALE GENOMIC DNA]</scope>
    <source>
        <strain evidence="2 3">MCA 2952</strain>
    </source>
</reference>
<proteinExistence type="predicted"/>
<evidence type="ECO:0000256" key="1">
    <source>
        <dbReference type="SAM" id="SignalP"/>
    </source>
</evidence>
<dbReference type="AlphaFoldDB" id="A0A0W0FVI8"/>
<name>A0A0W0FVI8_MONRR</name>
<comment type="caution">
    <text evidence="2">The sequence shown here is derived from an EMBL/GenBank/DDBJ whole genome shotgun (WGS) entry which is preliminary data.</text>
</comment>
<dbReference type="Proteomes" id="UP000054988">
    <property type="component" value="Unassembled WGS sequence"/>
</dbReference>
<feature type="chain" id="PRO_5006902159" evidence="1">
    <location>
        <begin position="21"/>
        <end position="69"/>
    </location>
</feature>
<organism evidence="2 3">
    <name type="scientific">Moniliophthora roreri</name>
    <name type="common">Frosty pod rot fungus</name>
    <name type="synonym">Monilia roreri</name>
    <dbReference type="NCBI Taxonomy" id="221103"/>
    <lineage>
        <taxon>Eukaryota</taxon>
        <taxon>Fungi</taxon>
        <taxon>Dikarya</taxon>
        <taxon>Basidiomycota</taxon>
        <taxon>Agaricomycotina</taxon>
        <taxon>Agaricomycetes</taxon>
        <taxon>Agaricomycetidae</taxon>
        <taxon>Agaricales</taxon>
        <taxon>Marasmiineae</taxon>
        <taxon>Marasmiaceae</taxon>
        <taxon>Moniliophthora</taxon>
    </lineage>
</organism>
<protein>
    <submittedName>
        <fullName evidence="2">Uncharacterized protein</fullName>
    </submittedName>
</protein>
<evidence type="ECO:0000313" key="2">
    <source>
        <dbReference type="EMBL" id="KTB40364.1"/>
    </source>
</evidence>
<keyword evidence="1" id="KW-0732">Signal</keyword>
<dbReference type="EMBL" id="LATX01001589">
    <property type="protein sequence ID" value="KTB40364.1"/>
    <property type="molecule type" value="Genomic_DNA"/>
</dbReference>
<feature type="signal peptide" evidence="1">
    <location>
        <begin position="1"/>
        <end position="20"/>
    </location>
</feature>